<feature type="compositionally biased region" description="Basic and acidic residues" evidence="3">
    <location>
        <begin position="212"/>
        <end position="226"/>
    </location>
</feature>
<dbReference type="RefSeq" id="XP_033591938.1">
    <property type="nucleotide sequence ID" value="XM_033729121.1"/>
</dbReference>
<feature type="compositionally biased region" description="Polar residues" evidence="3">
    <location>
        <begin position="122"/>
        <end position="135"/>
    </location>
</feature>
<feature type="compositionally biased region" description="Polar residues" evidence="3">
    <location>
        <begin position="84"/>
        <end position="99"/>
    </location>
</feature>
<accession>A0A6A6Q064</accession>
<feature type="compositionally biased region" description="Basic and acidic residues" evidence="3">
    <location>
        <begin position="397"/>
        <end position="409"/>
    </location>
</feature>
<evidence type="ECO:0000256" key="1">
    <source>
        <dbReference type="ARBA" id="ARBA00004123"/>
    </source>
</evidence>
<dbReference type="OrthoDB" id="429427at2759"/>
<dbReference type="AlphaFoldDB" id="A0A6A6Q064"/>
<gene>
    <name evidence="4" type="ORF">BDY17DRAFT_101745</name>
</gene>
<feature type="region of interest" description="Disordered" evidence="3">
    <location>
        <begin position="263"/>
        <end position="338"/>
    </location>
</feature>
<feature type="compositionally biased region" description="Low complexity" evidence="3">
    <location>
        <begin position="275"/>
        <end position="289"/>
    </location>
</feature>
<dbReference type="InterPro" id="IPR028211">
    <property type="entry name" value="Ntr2"/>
</dbReference>
<evidence type="ECO:0000256" key="2">
    <source>
        <dbReference type="ARBA" id="ARBA00023242"/>
    </source>
</evidence>
<evidence type="ECO:0000313" key="5">
    <source>
        <dbReference type="Proteomes" id="UP000799767"/>
    </source>
</evidence>
<sequence>MKKAFSARRVPRKIGSEDEDEPARATDGGEEPSGTSLIKPSTKARKGTPLRASFNPDDADDEQTGPAGIRPPKRSNLSRLAIQRNASQRSSLLPSNLPTRSADEDEDRPSYNAASLQELKESTPSTPRDLTTDASMSDVDEMASGTQALDITSKFGTSLSRYQQPSAIPSAAEIAEKKARRARLAKEQAAEEYISLDPDDPDLDNEDEDDPNVMRDDYGRLVLKPKDKYNEAESRLTHDDEDMMENFDEFTEADGKIVMGRKAEAEAAKRRKADMAAQIAAAEGGAASDSDSDASERARNEAFEAAQTRHGTYGSKSTSADPYADVRPKTPPVISPLPTLDGVIERLRKQVAELQSGRMQRLQEMEALQREKIRLGEEEIRIQRALRETAEKFQQLRAERGIAEPRSDGVDGTEASTSVDLVNVASRLVGGPPDSGPWDSGASTDVENAGEVRGGLGFGMSRGDLDDWGMGSTANGSRDDDDG</sequence>
<feature type="region of interest" description="Disordered" evidence="3">
    <location>
        <begin position="397"/>
        <end position="483"/>
    </location>
</feature>
<dbReference type="GO" id="GO:0071008">
    <property type="term" value="C:U2-type post-mRNA release spliceosomal complex"/>
    <property type="evidence" value="ECO:0007669"/>
    <property type="project" value="InterPro"/>
</dbReference>
<evidence type="ECO:0000256" key="3">
    <source>
        <dbReference type="SAM" id="MobiDB-lite"/>
    </source>
</evidence>
<comment type="subcellular location">
    <subcellularLocation>
        <location evidence="1">Nucleus</location>
    </subcellularLocation>
</comment>
<dbReference type="PANTHER" id="PTHR12214:SF0">
    <property type="entry name" value="LD29489P"/>
    <property type="match status" value="1"/>
</dbReference>
<organism evidence="4 5">
    <name type="scientific">Neohortaea acidophila</name>
    <dbReference type="NCBI Taxonomy" id="245834"/>
    <lineage>
        <taxon>Eukaryota</taxon>
        <taxon>Fungi</taxon>
        <taxon>Dikarya</taxon>
        <taxon>Ascomycota</taxon>
        <taxon>Pezizomycotina</taxon>
        <taxon>Dothideomycetes</taxon>
        <taxon>Dothideomycetidae</taxon>
        <taxon>Mycosphaerellales</taxon>
        <taxon>Teratosphaeriaceae</taxon>
        <taxon>Neohortaea</taxon>
    </lineage>
</organism>
<dbReference type="InterPro" id="IPR012890">
    <property type="entry name" value="GCFC2-like"/>
</dbReference>
<evidence type="ECO:0000313" key="4">
    <source>
        <dbReference type="EMBL" id="KAF2485369.1"/>
    </source>
</evidence>
<feature type="compositionally biased region" description="Low complexity" evidence="3">
    <location>
        <begin position="430"/>
        <end position="441"/>
    </location>
</feature>
<reference evidence="4" key="1">
    <citation type="journal article" date="2020" name="Stud. Mycol.">
        <title>101 Dothideomycetes genomes: a test case for predicting lifestyles and emergence of pathogens.</title>
        <authorList>
            <person name="Haridas S."/>
            <person name="Albert R."/>
            <person name="Binder M."/>
            <person name="Bloem J."/>
            <person name="Labutti K."/>
            <person name="Salamov A."/>
            <person name="Andreopoulos B."/>
            <person name="Baker S."/>
            <person name="Barry K."/>
            <person name="Bills G."/>
            <person name="Bluhm B."/>
            <person name="Cannon C."/>
            <person name="Castanera R."/>
            <person name="Culley D."/>
            <person name="Daum C."/>
            <person name="Ezra D."/>
            <person name="Gonzalez J."/>
            <person name="Henrissat B."/>
            <person name="Kuo A."/>
            <person name="Liang C."/>
            <person name="Lipzen A."/>
            <person name="Lutzoni F."/>
            <person name="Magnuson J."/>
            <person name="Mondo S."/>
            <person name="Nolan M."/>
            <person name="Ohm R."/>
            <person name="Pangilinan J."/>
            <person name="Park H.-J."/>
            <person name="Ramirez L."/>
            <person name="Alfaro M."/>
            <person name="Sun H."/>
            <person name="Tritt A."/>
            <person name="Yoshinaga Y."/>
            <person name="Zwiers L.-H."/>
            <person name="Turgeon B."/>
            <person name="Goodwin S."/>
            <person name="Spatafora J."/>
            <person name="Crous P."/>
            <person name="Grigoriev I."/>
        </authorList>
    </citation>
    <scope>NUCLEOTIDE SEQUENCE</scope>
    <source>
        <strain evidence="4">CBS 113389</strain>
    </source>
</reference>
<feature type="compositionally biased region" description="Acidic residues" evidence="3">
    <location>
        <begin position="197"/>
        <end position="211"/>
    </location>
</feature>
<feature type="region of interest" description="Disordered" evidence="3">
    <location>
        <begin position="1"/>
        <end position="145"/>
    </location>
</feature>
<dbReference type="Pfam" id="PF15458">
    <property type="entry name" value="NTR2"/>
    <property type="match status" value="1"/>
</dbReference>
<dbReference type="GeneID" id="54470123"/>
<feature type="compositionally biased region" description="Basic residues" evidence="3">
    <location>
        <begin position="1"/>
        <end position="12"/>
    </location>
</feature>
<keyword evidence="2" id="KW-0539">Nucleus</keyword>
<proteinExistence type="predicted"/>
<keyword evidence="5" id="KW-1185">Reference proteome</keyword>
<dbReference type="EMBL" id="MU001633">
    <property type="protein sequence ID" value="KAF2485369.1"/>
    <property type="molecule type" value="Genomic_DNA"/>
</dbReference>
<dbReference type="GO" id="GO:0003677">
    <property type="term" value="F:DNA binding"/>
    <property type="evidence" value="ECO:0007669"/>
    <property type="project" value="InterPro"/>
</dbReference>
<protein>
    <submittedName>
        <fullName evidence="4">Nineteen complex-related protein 2-domain-containing protein</fullName>
    </submittedName>
</protein>
<feature type="region of interest" description="Disordered" evidence="3">
    <location>
        <begin position="183"/>
        <end position="226"/>
    </location>
</feature>
<dbReference type="PANTHER" id="PTHR12214">
    <property type="entry name" value="GC-RICH SEQUENCE DNA-BINDING FACTOR"/>
    <property type="match status" value="1"/>
</dbReference>
<name>A0A6A6Q064_9PEZI</name>
<dbReference type="Proteomes" id="UP000799767">
    <property type="component" value="Unassembled WGS sequence"/>
</dbReference>
<dbReference type="GO" id="GO:0000390">
    <property type="term" value="P:spliceosomal complex disassembly"/>
    <property type="evidence" value="ECO:0007669"/>
    <property type="project" value="InterPro"/>
</dbReference>